<dbReference type="GO" id="GO:0016787">
    <property type="term" value="F:hydrolase activity"/>
    <property type="evidence" value="ECO:0007669"/>
    <property type="project" value="UniProtKB-KW"/>
</dbReference>
<dbReference type="STRING" id="381666.H16_B1475"/>
<dbReference type="InterPro" id="IPR002925">
    <property type="entry name" value="Dienelactn_hydro"/>
</dbReference>
<dbReference type="OrthoDB" id="62567at2"/>
<dbReference type="InterPro" id="IPR029058">
    <property type="entry name" value="AB_hydrolase_fold"/>
</dbReference>
<dbReference type="Proteomes" id="UP000296079">
    <property type="component" value="Chromosome 2"/>
</dbReference>
<keyword evidence="2" id="KW-0378">Hydrolase</keyword>
<dbReference type="EC" id="3.1.1.-" evidence="2"/>
<dbReference type="KEGG" id="reh:H16_B1475"/>
<evidence type="ECO:0000259" key="1">
    <source>
        <dbReference type="Pfam" id="PF01738"/>
    </source>
</evidence>
<dbReference type="PANTHER" id="PTHR22946:SF0">
    <property type="entry name" value="DIENELACTONE HYDROLASE DOMAIN-CONTAINING PROTEIN"/>
    <property type="match status" value="1"/>
</dbReference>
<evidence type="ECO:0000313" key="5">
    <source>
        <dbReference type="Proteomes" id="UP000296079"/>
    </source>
</evidence>
<dbReference type="eggNOG" id="COG0412">
    <property type="taxonomic scope" value="Bacteria"/>
</dbReference>
<dbReference type="EMBL" id="CP039288">
    <property type="protein sequence ID" value="QCC04110.1"/>
    <property type="molecule type" value="Genomic_DNA"/>
</dbReference>
<organism evidence="2 4">
    <name type="scientific">Cupriavidus necator (strain ATCC 17699 / DSM 428 / KCTC 22496 / NCIMB 10442 / H16 / Stanier 337)</name>
    <name type="common">Ralstonia eutropha</name>
    <dbReference type="NCBI Taxonomy" id="381666"/>
    <lineage>
        <taxon>Bacteria</taxon>
        <taxon>Pseudomonadati</taxon>
        <taxon>Pseudomonadota</taxon>
        <taxon>Betaproteobacteria</taxon>
        <taxon>Burkholderiales</taxon>
        <taxon>Burkholderiaceae</taxon>
        <taxon>Cupriavidus</taxon>
    </lineage>
</organism>
<reference evidence="3 5" key="2">
    <citation type="submission" date="2019-04" db="EMBL/GenBank/DDBJ databases">
        <title>Long-read de novo sequencing of Cupriavidus necator H16.</title>
        <authorList>
            <person name="Little G.T."/>
            <person name="Ehsaan M."/>
            <person name="Arenas-Lopez C."/>
            <person name="Jawed K."/>
            <person name="Winzer K."/>
            <person name="Kovacs K."/>
            <person name="Malys N."/>
            <person name="Minton N.P."/>
        </authorList>
    </citation>
    <scope>NUCLEOTIDE SEQUENCE [LARGE SCALE GENOMIC DNA]</scope>
    <source>
        <strain evidence="3 5">H16</strain>
    </source>
</reference>
<protein>
    <submittedName>
        <fullName evidence="2">Dienelactone hydrolase family protein</fullName>
        <ecNumber evidence="2">3.1.1.-</ecNumber>
    </submittedName>
</protein>
<proteinExistence type="predicted"/>
<evidence type="ECO:0000313" key="3">
    <source>
        <dbReference type="EMBL" id="QCC04110.1"/>
    </source>
</evidence>
<dbReference type="RefSeq" id="WP_011617260.1">
    <property type="nucleotide sequence ID" value="NC_008314.1"/>
</dbReference>
<sequence>MDAGNLPLEQSLVEYTDGTTVFEGYVARPAGLAQRTPCVLLAHEWSGLNAAMRCCADRLAALGYICFAADVYGKGVRGDELGDNAHLMGPMMADRRLLRRRLLAGFDAATTFPGVDAKRMAALGYCFGGLCALDLARAAPPNLLATVSFHGVLQPPRIGPQAPITSSILLLHGWEDPVAPPNDVLGIAGELTGAGADWQLHAYGHALHAFTFEGANLPDRGIAYDAAADRRSWAAMQAFLAERLAPGVSPKAAWPAS</sequence>
<gene>
    <name evidence="2" type="ordered locus">H16_B1475</name>
    <name evidence="3" type="ORF">E6A55_26635</name>
</gene>
<feature type="domain" description="Dienelactone hydrolase" evidence="1">
    <location>
        <begin position="22"/>
        <end position="242"/>
    </location>
</feature>
<evidence type="ECO:0000313" key="2">
    <source>
        <dbReference type="EMBL" id="CAJ96263.1"/>
    </source>
</evidence>
<dbReference type="EMBL" id="AM260480">
    <property type="protein sequence ID" value="CAJ96263.1"/>
    <property type="molecule type" value="Genomic_DNA"/>
</dbReference>
<dbReference type="HOGENOM" id="CLU_054590_3_0_4"/>
<dbReference type="Pfam" id="PF01738">
    <property type="entry name" value="DLH"/>
    <property type="match status" value="1"/>
</dbReference>
<name>Q0K161_CUPNH</name>
<dbReference type="AlphaFoldDB" id="Q0K161"/>
<reference evidence="2 4" key="1">
    <citation type="journal article" date="2006" name="Nat. Biotechnol.">
        <title>Genome sequence of the bioplastic-producing 'Knallgas' bacterium Ralstonia eutropha H16.</title>
        <authorList>
            <person name="Pohlmann A."/>
            <person name="Fricke W.F."/>
            <person name="Reinecke F."/>
            <person name="Kusian B."/>
            <person name="Liesegang H."/>
            <person name="Cramm R."/>
            <person name="Eitinger T."/>
            <person name="Ewering C."/>
            <person name="Potter M."/>
            <person name="Schwartz E."/>
            <person name="Strittmatter A."/>
            <person name="Voss I."/>
            <person name="Gottschalk G."/>
            <person name="Steinbuechel A."/>
            <person name="Friedrich B."/>
            <person name="Bowien B."/>
        </authorList>
    </citation>
    <scope>NUCLEOTIDE SEQUENCE [LARGE SCALE GENOMIC DNA]</scope>
    <source>
        <strain evidence="4">ATCC 17699 / DSM 428 / KCTC 22496 / NCIMB 10442 / H16 / Stanier 337</strain>
        <strain evidence="2">H16</strain>
    </source>
</reference>
<dbReference type="SUPFAM" id="SSF53474">
    <property type="entry name" value="alpha/beta-Hydrolases"/>
    <property type="match status" value="1"/>
</dbReference>
<evidence type="ECO:0000313" key="4">
    <source>
        <dbReference type="Proteomes" id="UP000008210"/>
    </source>
</evidence>
<dbReference type="Proteomes" id="UP000008210">
    <property type="component" value="Chromosome 2"/>
</dbReference>
<keyword evidence="4" id="KW-1185">Reference proteome</keyword>
<accession>Q0K161</accession>
<dbReference type="InterPro" id="IPR050261">
    <property type="entry name" value="FrsA_esterase"/>
</dbReference>
<dbReference type="Gene3D" id="3.40.50.1820">
    <property type="entry name" value="alpha/beta hydrolase"/>
    <property type="match status" value="1"/>
</dbReference>
<dbReference type="PANTHER" id="PTHR22946">
    <property type="entry name" value="DIENELACTONE HYDROLASE DOMAIN-CONTAINING PROTEIN-RELATED"/>
    <property type="match status" value="1"/>
</dbReference>